<dbReference type="Pfam" id="PF13912">
    <property type="entry name" value="zf-C2H2_6"/>
    <property type="match status" value="1"/>
</dbReference>
<dbReference type="AlphaFoldDB" id="A0AA88AN24"/>
<dbReference type="InterPro" id="IPR013087">
    <property type="entry name" value="Znf_C2H2_type"/>
</dbReference>
<keyword evidence="4" id="KW-1185">Reference proteome</keyword>
<feature type="domain" description="C2H2-type" evidence="2">
    <location>
        <begin position="48"/>
        <end position="74"/>
    </location>
</feature>
<reference evidence="3" key="1">
    <citation type="submission" date="2023-07" db="EMBL/GenBank/DDBJ databases">
        <title>draft genome sequence of fig (Ficus carica).</title>
        <authorList>
            <person name="Takahashi T."/>
            <person name="Nishimura K."/>
        </authorList>
    </citation>
    <scope>NUCLEOTIDE SEQUENCE</scope>
</reference>
<evidence type="ECO:0000259" key="2">
    <source>
        <dbReference type="Pfam" id="PF13912"/>
    </source>
</evidence>
<protein>
    <recommendedName>
        <fullName evidence="2">C2H2-type domain-containing protein</fullName>
    </recommendedName>
</protein>
<evidence type="ECO:0000313" key="4">
    <source>
        <dbReference type="Proteomes" id="UP001187192"/>
    </source>
</evidence>
<dbReference type="Proteomes" id="UP001187192">
    <property type="component" value="Unassembled WGS sequence"/>
</dbReference>
<gene>
    <name evidence="3" type="ORF">TIFTF001_025036</name>
</gene>
<accession>A0AA88AN24</accession>
<sequence>MAINSDESFSISSSPSVAVEATASAEPAATWVRSKLVAIPAPPQPKRAYTCTICSKPFPTPQALGGHRKGYRKELNDMLMRYIHWRLEASRNIAATATLNGEIKPPPCRNRAKKNSGGGGDCGRGCGSDNRKADETAASSLELSLAIGGRYRRKKYMAYSYPEKP</sequence>
<evidence type="ECO:0000313" key="3">
    <source>
        <dbReference type="EMBL" id="GMN55924.1"/>
    </source>
</evidence>
<organism evidence="3 4">
    <name type="scientific">Ficus carica</name>
    <name type="common">Common fig</name>
    <dbReference type="NCBI Taxonomy" id="3494"/>
    <lineage>
        <taxon>Eukaryota</taxon>
        <taxon>Viridiplantae</taxon>
        <taxon>Streptophyta</taxon>
        <taxon>Embryophyta</taxon>
        <taxon>Tracheophyta</taxon>
        <taxon>Spermatophyta</taxon>
        <taxon>Magnoliopsida</taxon>
        <taxon>eudicotyledons</taxon>
        <taxon>Gunneridae</taxon>
        <taxon>Pentapetalae</taxon>
        <taxon>rosids</taxon>
        <taxon>fabids</taxon>
        <taxon>Rosales</taxon>
        <taxon>Moraceae</taxon>
        <taxon>Ficeae</taxon>
        <taxon>Ficus</taxon>
    </lineage>
</organism>
<evidence type="ECO:0000256" key="1">
    <source>
        <dbReference type="SAM" id="MobiDB-lite"/>
    </source>
</evidence>
<proteinExistence type="predicted"/>
<name>A0AA88AN24_FICCA</name>
<feature type="compositionally biased region" description="Gly residues" evidence="1">
    <location>
        <begin position="116"/>
        <end position="126"/>
    </location>
</feature>
<feature type="region of interest" description="Disordered" evidence="1">
    <location>
        <begin position="98"/>
        <end position="139"/>
    </location>
</feature>
<comment type="caution">
    <text evidence="3">The sequence shown here is derived from an EMBL/GenBank/DDBJ whole genome shotgun (WGS) entry which is preliminary data.</text>
</comment>
<dbReference type="EMBL" id="BTGU01000060">
    <property type="protein sequence ID" value="GMN55924.1"/>
    <property type="molecule type" value="Genomic_DNA"/>
</dbReference>